<dbReference type="Pfam" id="PF00300">
    <property type="entry name" value="His_Phos_1"/>
    <property type="match status" value="1"/>
</dbReference>
<comment type="caution">
    <text evidence="1">The sequence shown here is derived from an EMBL/GenBank/DDBJ whole genome shotgun (WGS) entry which is preliminary data.</text>
</comment>
<protein>
    <submittedName>
        <fullName evidence="1">Histidine phosphatase family protein</fullName>
    </submittedName>
</protein>
<dbReference type="CDD" id="cd07067">
    <property type="entry name" value="HP_PGM_like"/>
    <property type="match status" value="1"/>
</dbReference>
<dbReference type="SUPFAM" id="SSF53254">
    <property type="entry name" value="Phosphoglycerate mutase-like"/>
    <property type="match status" value="1"/>
</dbReference>
<dbReference type="InterPro" id="IPR013078">
    <property type="entry name" value="His_Pase_superF_clade-1"/>
</dbReference>
<organism evidence="1 2">
    <name type="scientific">Echinicola jeungdonensis</name>
    <dbReference type="NCBI Taxonomy" id="709343"/>
    <lineage>
        <taxon>Bacteria</taxon>
        <taxon>Pseudomonadati</taxon>
        <taxon>Bacteroidota</taxon>
        <taxon>Cytophagia</taxon>
        <taxon>Cytophagales</taxon>
        <taxon>Cyclobacteriaceae</taxon>
        <taxon>Echinicola</taxon>
    </lineage>
</organism>
<accession>A0ABV5J8D8</accession>
<dbReference type="EMBL" id="JBHMEW010000065">
    <property type="protein sequence ID" value="MFB9212936.1"/>
    <property type="molecule type" value="Genomic_DNA"/>
</dbReference>
<sequence length="167" mass="18959">MKNLIICRHAKSSWDDPFLDDHKRPLAKRGIRDAPRMAQRLKDRNIIPDLMVSSGAERAKATALAAAEILQYPEEKISFTDELYHASSGSILRTIRHSPVDVNTLFIFGHNPGLNDLIEDLGGNIDNLPTCGQFGFQFETNTWNEVGRFNAKAWFFDFPKNKTQIQD</sequence>
<dbReference type="PANTHER" id="PTHR47623">
    <property type="entry name" value="OS09G0287300 PROTEIN"/>
    <property type="match status" value="1"/>
</dbReference>
<evidence type="ECO:0000313" key="2">
    <source>
        <dbReference type="Proteomes" id="UP001589654"/>
    </source>
</evidence>
<dbReference type="Proteomes" id="UP001589654">
    <property type="component" value="Unassembled WGS sequence"/>
</dbReference>
<name>A0ABV5J8D8_9BACT</name>
<proteinExistence type="predicted"/>
<dbReference type="RefSeq" id="WP_290248454.1">
    <property type="nucleotide sequence ID" value="NZ_JAUFQT010000001.1"/>
</dbReference>
<keyword evidence="2" id="KW-1185">Reference proteome</keyword>
<dbReference type="Gene3D" id="3.40.50.1240">
    <property type="entry name" value="Phosphoglycerate mutase-like"/>
    <property type="match status" value="1"/>
</dbReference>
<evidence type="ECO:0000313" key="1">
    <source>
        <dbReference type="EMBL" id="MFB9212936.1"/>
    </source>
</evidence>
<gene>
    <name evidence="1" type="ORF">ACFFUR_14065</name>
</gene>
<dbReference type="PANTHER" id="PTHR47623:SF1">
    <property type="entry name" value="OS09G0287300 PROTEIN"/>
    <property type="match status" value="1"/>
</dbReference>
<dbReference type="InterPro" id="IPR029033">
    <property type="entry name" value="His_PPase_superfam"/>
</dbReference>
<reference evidence="1 2" key="1">
    <citation type="submission" date="2024-09" db="EMBL/GenBank/DDBJ databases">
        <authorList>
            <person name="Sun Q."/>
            <person name="Mori K."/>
        </authorList>
    </citation>
    <scope>NUCLEOTIDE SEQUENCE [LARGE SCALE GENOMIC DNA]</scope>
    <source>
        <strain evidence="1 2">CECT 7682</strain>
    </source>
</reference>